<feature type="compositionally biased region" description="Basic and acidic residues" evidence="1">
    <location>
        <begin position="54"/>
        <end position="65"/>
    </location>
</feature>
<keyword evidence="3" id="KW-1185">Reference proteome</keyword>
<dbReference type="RefSeq" id="WP_344772292.1">
    <property type="nucleotide sequence ID" value="NZ_BAABAH010000001.1"/>
</dbReference>
<feature type="region of interest" description="Disordered" evidence="1">
    <location>
        <begin position="52"/>
        <end position="113"/>
    </location>
</feature>
<organism evidence="2 3">
    <name type="scientific">Nocardioides panacisoli</name>
    <dbReference type="NCBI Taxonomy" id="627624"/>
    <lineage>
        <taxon>Bacteria</taxon>
        <taxon>Bacillati</taxon>
        <taxon>Actinomycetota</taxon>
        <taxon>Actinomycetes</taxon>
        <taxon>Propionibacteriales</taxon>
        <taxon>Nocardioidaceae</taxon>
        <taxon>Nocardioides</taxon>
    </lineage>
</organism>
<reference evidence="3" key="1">
    <citation type="journal article" date="2019" name="Int. J. Syst. Evol. Microbiol.">
        <title>The Global Catalogue of Microorganisms (GCM) 10K type strain sequencing project: providing services to taxonomists for standard genome sequencing and annotation.</title>
        <authorList>
            <consortium name="The Broad Institute Genomics Platform"/>
            <consortium name="The Broad Institute Genome Sequencing Center for Infectious Disease"/>
            <person name="Wu L."/>
            <person name="Ma J."/>
        </authorList>
    </citation>
    <scope>NUCLEOTIDE SEQUENCE [LARGE SCALE GENOMIC DNA]</scope>
    <source>
        <strain evidence="3">JCM 16953</strain>
    </source>
</reference>
<evidence type="ECO:0008006" key="4">
    <source>
        <dbReference type="Google" id="ProtNLM"/>
    </source>
</evidence>
<sequence length="159" mass="16887">MTTIDLGDSVQVTLDPPRRVAHVQVLRTEAVGTPEALDAAVTAAYRAALAAQRRTPDGRSRRERPVALATPVTLPPRTPGSYDRHRVREASKAERASRRGTPGEVSGRSTNDCVTVTLGPASAAGRVDADPGWLRTATSSAISRAVTEAFAAAYAERDR</sequence>
<accession>A0ABP7I0F1</accession>
<comment type="caution">
    <text evidence="2">The sequence shown here is derived from an EMBL/GenBank/DDBJ whole genome shotgun (WGS) entry which is preliminary data.</text>
</comment>
<evidence type="ECO:0000313" key="3">
    <source>
        <dbReference type="Proteomes" id="UP001501821"/>
    </source>
</evidence>
<name>A0ABP7I0F1_9ACTN</name>
<evidence type="ECO:0000256" key="1">
    <source>
        <dbReference type="SAM" id="MobiDB-lite"/>
    </source>
</evidence>
<feature type="compositionally biased region" description="Basic and acidic residues" evidence="1">
    <location>
        <begin position="82"/>
        <end position="97"/>
    </location>
</feature>
<dbReference type="InterPro" id="IPR036894">
    <property type="entry name" value="YbaB-like_sf"/>
</dbReference>
<dbReference type="EMBL" id="BAABAH010000001">
    <property type="protein sequence ID" value="GAA3805517.1"/>
    <property type="molecule type" value="Genomic_DNA"/>
</dbReference>
<dbReference type="Gene3D" id="3.30.1310.10">
    <property type="entry name" value="Nucleoid-associated protein YbaB-like domain"/>
    <property type="match status" value="1"/>
</dbReference>
<dbReference type="Proteomes" id="UP001501821">
    <property type="component" value="Unassembled WGS sequence"/>
</dbReference>
<protein>
    <recommendedName>
        <fullName evidence="4">HK97 gp10 family phage protein</fullName>
    </recommendedName>
</protein>
<gene>
    <name evidence="2" type="ORF">GCM10022242_05870</name>
</gene>
<evidence type="ECO:0000313" key="2">
    <source>
        <dbReference type="EMBL" id="GAA3805517.1"/>
    </source>
</evidence>
<proteinExistence type="predicted"/>